<feature type="compositionally biased region" description="Pro residues" evidence="1">
    <location>
        <begin position="154"/>
        <end position="173"/>
    </location>
</feature>
<reference evidence="3" key="1">
    <citation type="submission" date="2025-08" db="UniProtKB">
        <authorList>
            <consortium name="RefSeq"/>
        </authorList>
    </citation>
    <scope>IDENTIFICATION</scope>
    <source>
        <tissue evidence="3">Blood</tissue>
    </source>
</reference>
<protein>
    <submittedName>
        <fullName evidence="3">Uncharacterized protein LOC116535789</fullName>
    </submittedName>
</protein>
<dbReference type="GeneID" id="116535789"/>
<feature type="region of interest" description="Disordered" evidence="1">
    <location>
        <begin position="141"/>
        <end position="180"/>
    </location>
</feature>
<evidence type="ECO:0000256" key="1">
    <source>
        <dbReference type="SAM" id="MobiDB-lite"/>
    </source>
</evidence>
<keyword evidence="2" id="KW-1185">Reference proteome</keyword>
<dbReference type="Proteomes" id="UP000504640">
    <property type="component" value="Unplaced"/>
</dbReference>
<gene>
    <name evidence="3" type="primary">LOC116535789</name>
</gene>
<dbReference type="RefSeq" id="XP_032113076.1">
    <property type="nucleotide sequence ID" value="XM_032257185.1"/>
</dbReference>
<organism evidence="2 3">
    <name type="scientific">Sapajus apella</name>
    <name type="common">Brown-capped capuchin</name>
    <name type="synonym">Cebus apella</name>
    <dbReference type="NCBI Taxonomy" id="9515"/>
    <lineage>
        <taxon>Eukaryota</taxon>
        <taxon>Metazoa</taxon>
        <taxon>Chordata</taxon>
        <taxon>Craniata</taxon>
        <taxon>Vertebrata</taxon>
        <taxon>Euteleostomi</taxon>
        <taxon>Mammalia</taxon>
        <taxon>Eutheria</taxon>
        <taxon>Euarchontoglires</taxon>
        <taxon>Primates</taxon>
        <taxon>Haplorrhini</taxon>
        <taxon>Platyrrhini</taxon>
        <taxon>Cebidae</taxon>
        <taxon>Cebinae</taxon>
        <taxon>Sapajus</taxon>
    </lineage>
</organism>
<feature type="region of interest" description="Disordered" evidence="1">
    <location>
        <begin position="105"/>
        <end position="127"/>
    </location>
</feature>
<sequence length="180" mass="20401">MNFLCGATQNCTTTVFFFKTSTRIKLNANIRLTGKHCACAILRYYPTQLLKDPLAGESPLRLLSCGLQDLKAGSKKKEMVIAHAPLFLRLRPAAQAHRYHFDRKHPADLNRGFGRQEEPRHNGSHLVCLSESERRHRLWRRRELPRSYTSKGSPPFPAPSPNPFPLPGPPSPPNSQRIAR</sequence>
<evidence type="ECO:0000313" key="2">
    <source>
        <dbReference type="Proteomes" id="UP000504640"/>
    </source>
</evidence>
<feature type="compositionally biased region" description="Basic and acidic residues" evidence="1">
    <location>
        <begin position="105"/>
        <end position="121"/>
    </location>
</feature>
<proteinExistence type="predicted"/>
<name>A0A6J3G5E6_SAPAP</name>
<accession>A0A6J3G5E6</accession>
<dbReference type="AlphaFoldDB" id="A0A6J3G5E6"/>
<evidence type="ECO:0000313" key="3">
    <source>
        <dbReference type="RefSeq" id="XP_032113076.1"/>
    </source>
</evidence>